<dbReference type="KEGG" id="mmyr:MXMO3_02018"/>
<evidence type="ECO:0000256" key="3">
    <source>
        <dbReference type="ARBA" id="ARBA00022475"/>
    </source>
</evidence>
<dbReference type="PANTHER" id="PTHR30489:SF0">
    <property type="entry name" value="LIPOPROTEIN-RELEASING SYSTEM TRANSMEMBRANE PROTEIN LOLE"/>
    <property type="match status" value="1"/>
</dbReference>
<proteinExistence type="inferred from homology"/>
<feature type="transmembrane region" description="Helical" evidence="7">
    <location>
        <begin position="315"/>
        <end position="343"/>
    </location>
</feature>
<dbReference type="EMBL" id="CP021330">
    <property type="protein sequence ID" value="AVX04542.1"/>
    <property type="molecule type" value="Genomic_DNA"/>
</dbReference>
<sequence>MVRRLKPLHAKLTRDLWRIKGQALAIMLVIGIGVALQVMMTGLVASLSQTRDAYYERHQFAQVFAPVSRAPEHVAGQLHDIPGVATVQTRISGMGLIDIPTREIPVSARILSLPTHELRHLNEIRLTAGRRPDSGKSAEIVLLDSFAAAHSIVPGDQIEVTLNGSRRTFDVVGTAQSPEFIYYAAPGEMIPDDARFGVIWIGRPALAAALDLEGAFNEALITLLRGAVVDAVLDDVDRVLEPYGSPGAYGLADHPSDRFISEEIAGLEISAKNVPPIFMLVAAFLLYIVTSRTIQSEREEIGLMKAFGYTDTEVSGHYVQLVVIIALSGALFGCLLGVGLGRMTIPLYTTYYKLPFLLFRLEFSSFVTGILTSVFVATLGGAFALRRVFRLTPAEAMRPAAPPDFSKAGNVGSHVMTFLDQPTRMVVRRLVRQPWRMMGAVAGIAAGMALSLSMLIIYEGFDTVLDRTFNVIDRSDATVSFVTNAPVKTIFELERLPGVTLAEPVRNVAVVLRNGRRSHSGAVTGLAPQSQLFRALDSNAAPIPLPTRGIVLSTPLADILDVGIGDRITVDIREGSQMVVSTRVAGIAQSLIGSPAFMDIDALNSLMGEPLRVSGAYLSIYDGEQDAIYTALKGMPMVAGVSLRREAEQAFQEVMNQGAGSSRFIMGFMAFAITFGIIYNVARVAQDERARDLASLRVMGFYKSETAFVLLGELGAVTLVALPLGVLLGNGLTTLIAAGFSTDLYQIPVVYAPKAYGTAIAVVVGAALASGWLVWRDLGRSDITLALKTRE</sequence>
<keyword evidence="5 7" id="KW-1133">Transmembrane helix</keyword>
<feature type="domain" description="ABC3 transporter permease C-terminal" evidence="8">
    <location>
        <begin position="277"/>
        <end position="393"/>
    </location>
</feature>
<feature type="transmembrane region" description="Helical" evidence="7">
    <location>
        <begin position="363"/>
        <end position="385"/>
    </location>
</feature>
<dbReference type="GO" id="GO:0044874">
    <property type="term" value="P:lipoprotein localization to outer membrane"/>
    <property type="evidence" value="ECO:0007669"/>
    <property type="project" value="TreeGrafter"/>
</dbReference>
<feature type="transmembrane region" description="Helical" evidence="7">
    <location>
        <begin position="664"/>
        <end position="685"/>
    </location>
</feature>
<dbReference type="Proteomes" id="UP000258927">
    <property type="component" value="Chromosome"/>
</dbReference>
<keyword evidence="11" id="KW-1185">Reference proteome</keyword>
<dbReference type="AlphaFoldDB" id="A0A2R4MEV0"/>
<evidence type="ECO:0000256" key="7">
    <source>
        <dbReference type="SAM" id="Phobius"/>
    </source>
</evidence>
<name>A0A2R4MEV0_9HYPH</name>
<evidence type="ECO:0000256" key="5">
    <source>
        <dbReference type="ARBA" id="ARBA00022989"/>
    </source>
</evidence>
<evidence type="ECO:0000256" key="1">
    <source>
        <dbReference type="ARBA" id="ARBA00004651"/>
    </source>
</evidence>
<keyword evidence="4 7" id="KW-0812">Transmembrane</keyword>
<feature type="transmembrane region" description="Helical" evidence="7">
    <location>
        <begin position="438"/>
        <end position="458"/>
    </location>
</feature>
<gene>
    <name evidence="10" type="ORF">MXMO3_02018</name>
</gene>
<evidence type="ECO:0000259" key="9">
    <source>
        <dbReference type="Pfam" id="PF12704"/>
    </source>
</evidence>
<keyword evidence="3" id="KW-1003">Cell membrane</keyword>
<dbReference type="PANTHER" id="PTHR30489">
    <property type="entry name" value="LIPOPROTEIN-RELEASING SYSTEM TRANSMEMBRANE PROTEIN LOLE"/>
    <property type="match status" value="1"/>
</dbReference>
<dbReference type="Pfam" id="PF02687">
    <property type="entry name" value="FtsX"/>
    <property type="match status" value="2"/>
</dbReference>
<evidence type="ECO:0008006" key="12">
    <source>
        <dbReference type="Google" id="ProtNLM"/>
    </source>
</evidence>
<evidence type="ECO:0000256" key="4">
    <source>
        <dbReference type="ARBA" id="ARBA00022692"/>
    </source>
</evidence>
<reference evidence="10 11" key="1">
    <citation type="submission" date="2017-05" db="EMBL/GenBank/DDBJ databases">
        <title>Genome Analysis of Maritalea myrionectae HL2708#5.</title>
        <authorList>
            <consortium name="Cotde Inc.-PKNU"/>
            <person name="Jang D."/>
            <person name="Oh H.-M."/>
        </authorList>
    </citation>
    <scope>NUCLEOTIDE SEQUENCE [LARGE SCALE GENOMIC DNA]</scope>
    <source>
        <strain evidence="10 11">HL2708#5</strain>
    </source>
</reference>
<dbReference type="InterPro" id="IPR003838">
    <property type="entry name" value="ABC3_permease_C"/>
</dbReference>
<dbReference type="STRING" id="1122213.GCA_000423365_02316"/>
<dbReference type="InterPro" id="IPR025857">
    <property type="entry name" value="MacB_PCD"/>
</dbReference>
<dbReference type="InterPro" id="IPR051447">
    <property type="entry name" value="Lipoprotein-release_system"/>
</dbReference>
<evidence type="ECO:0000259" key="8">
    <source>
        <dbReference type="Pfam" id="PF02687"/>
    </source>
</evidence>
<feature type="transmembrane region" description="Helical" evidence="7">
    <location>
        <begin position="755"/>
        <end position="775"/>
    </location>
</feature>
<comment type="subcellular location">
    <subcellularLocation>
        <location evidence="1">Cell membrane</location>
        <topology evidence="1">Multi-pass membrane protein</topology>
    </subcellularLocation>
</comment>
<accession>A0A2R4MEV0</accession>
<dbReference type="Pfam" id="PF12704">
    <property type="entry name" value="MacB_PCD"/>
    <property type="match status" value="2"/>
</dbReference>
<organism evidence="10 11">
    <name type="scientific">Maritalea myrionectae</name>
    <dbReference type="NCBI Taxonomy" id="454601"/>
    <lineage>
        <taxon>Bacteria</taxon>
        <taxon>Pseudomonadati</taxon>
        <taxon>Pseudomonadota</taxon>
        <taxon>Alphaproteobacteria</taxon>
        <taxon>Hyphomicrobiales</taxon>
        <taxon>Devosiaceae</taxon>
        <taxon>Maritalea</taxon>
    </lineage>
</organism>
<comment type="similarity">
    <text evidence="2">Belongs to the ABC-4 integral membrane protein family. LolC/E subfamily.</text>
</comment>
<evidence type="ECO:0000313" key="10">
    <source>
        <dbReference type="EMBL" id="AVX04542.1"/>
    </source>
</evidence>
<feature type="domain" description="MacB-like periplasmic core" evidence="9">
    <location>
        <begin position="440"/>
        <end position="603"/>
    </location>
</feature>
<evidence type="ECO:0000256" key="6">
    <source>
        <dbReference type="ARBA" id="ARBA00023136"/>
    </source>
</evidence>
<feature type="domain" description="MacB-like periplasmic core" evidence="9">
    <location>
        <begin position="25"/>
        <end position="184"/>
    </location>
</feature>
<keyword evidence="6 7" id="KW-0472">Membrane</keyword>
<protein>
    <recommendedName>
        <fullName evidence="12">ABC transporter permease</fullName>
    </recommendedName>
</protein>
<dbReference type="GO" id="GO:0098797">
    <property type="term" value="C:plasma membrane protein complex"/>
    <property type="evidence" value="ECO:0007669"/>
    <property type="project" value="TreeGrafter"/>
</dbReference>
<evidence type="ECO:0000256" key="2">
    <source>
        <dbReference type="ARBA" id="ARBA00005236"/>
    </source>
</evidence>
<evidence type="ECO:0000313" key="11">
    <source>
        <dbReference type="Proteomes" id="UP000258927"/>
    </source>
</evidence>
<feature type="transmembrane region" description="Helical" evidence="7">
    <location>
        <begin position="706"/>
        <end position="728"/>
    </location>
</feature>
<feature type="transmembrane region" description="Helical" evidence="7">
    <location>
        <begin position="277"/>
        <end position="294"/>
    </location>
</feature>
<feature type="domain" description="ABC3 transporter permease C-terminal" evidence="8">
    <location>
        <begin position="665"/>
        <end position="780"/>
    </location>
</feature>
<feature type="transmembrane region" description="Helical" evidence="7">
    <location>
        <begin position="21"/>
        <end position="47"/>
    </location>
</feature>